<feature type="binding site" evidence="6">
    <location>
        <position position="140"/>
    </location>
    <ligand>
        <name>Mn(2+)</name>
        <dbReference type="ChEBI" id="CHEBI:29035"/>
    </ligand>
</feature>
<proteinExistence type="inferred from homology"/>
<dbReference type="EMBL" id="FWFR01000001">
    <property type="protein sequence ID" value="SLN43561.1"/>
    <property type="molecule type" value="Genomic_DNA"/>
</dbReference>
<feature type="active site" description="Nucleophile" evidence="6">
    <location>
        <position position="161"/>
    </location>
</feature>
<dbReference type="PANTHER" id="PTHR42909:SF1">
    <property type="entry name" value="CARBOHYDRATE KINASE PFKB DOMAIN-CONTAINING PROTEIN"/>
    <property type="match status" value="1"/>
</dbReference>
<keyword evidence="5 6" id="KW-0326">Glycosidase</keyword>
<evidence type="ECO:0000256" key="1">
    <source>
        <dbReference type="ARBA" id="ARBA00022723"/>
    </source>
</evidence>
<sequence length="310" mass="30917">MSPVTIDLSDEVRAALADGGAVVALESTIISHGFPHPENLALAGALEDEVRAAGAVPATIAIIDGRLTAGLDTAALERLALGPAVKCTTRDLAPVMAAGGLGATTVAATAWVAAHLGIAVFATGGIGGVHRTAPGEAAFDVSADLLELARTPVAVISAGAKSILDLPATLEVLESYGVPVIGYRTDDFPAFHARSSGLPVPHRADDVAGLARIVACHRDLGIGSAMLVCNPPPEEIAFAREDMEAMVGDALAAASAAGISGPASTPFLLAHLHHLSGGRTSVVNRGLAISNAALGAQLAVALAGLASGKE</sequence>
<gene>
    <name evidence="6 7" type="primary">psuG</name>
    <name evidence="7" type="ORF">OCH7691_01815</name>
</gene>
<dbReference type="Pfam" id="PF04227">
    <property type="entry name" value="Indigoidine_A"/>
    <property type="match status" value="1"/>
</dbReference>
<dbReference type="GO" id="GO:0004730">
    <property type="term" value="F:pseudouridylate synthase activity"/>
    <property type="evidence" value="ECO:0007669"/>
    <property type="project" value="UniProtKB-UniRule"/>
</dbReference>
<evidence type="ECO:0000256" key="3">
    <source>
        <dbReference type="ARBA" id="ARBA00023211"/>
    </source>
</evidence>
<name>A0A1Y5SLH5_9PROT</name>
<keyword evidence="3 6" id="KW-0464">Manganese</keyword>
<feature type="binding site" evidence="6">
    <location>
        <position position="106"/>
    </location>
    <ligand>
        <name>substrate</name>
    </ligand>
</feature>
<dbReference type="GO" id="GO:0046113">
    <property type="term" value="P:nucleobase catabolic process"/>
    <property type="evidence" value="ECO:0007669"/>
    <property type="project" value="UniProtKB-UniRule"/>
</dbReference>
<evidence type="ECO:0000313" key="8">
    <source>
        <dbReference type="Proteomes" id="UP000193200"/>
    </source>
</evidence>
<comment type="catalytic activity">
    <reaction evidence="6">
        <text>D-ribose 5-phosphate + uracil = psi-UMP + H2O</text>
        <dbReference type="Rhea" id="RHEA:18337"/>
        <dbReference type="ChEBI" id="CHEBI:15377"/>
        <dbReference type="ChEBI" id="CHEBI:17568"/>
        <dbReference type="ChEBI" id="CHEBI:58380"/>
        <dbReference type="ChEBI" id="CHEBI:78346"/>
        <dbReference type="EC" id="4.2.1.70"/>
    </reaction>
</comment>
<dbReference type="FunCoup" id="A0A1Y5SLH5">
    <property type="interactions" value="212"/>
</dbReference>
<comment type="function">
    <text evidence="6">Catalyzes the reversible cleavage of pseudouridine 5'-phosphate (PsiMP) to ribose 5-phosphate and uracil. Functions biologically in the cleavage direction, as part of a pseudouridine degradation pathway.</text>
</comment>
<keyword evidence="4 6" id="KW-0456">Lyase</keyword>
<comment type="subunit">
    <text evidence="6">Homotrimer.</text>
</comment>
<feature type="binding site" evidence="6">
    <location>
        <begin position="142"/>
        <end position="144"/>
    </location>
    <ligand>
        <name>substrate</name>
    </ligand>
</feature>
<evidence type="ECO:0000313" key="7">
    <source>
        <dbReference type="EMBL" id="SLN43561.1"/>
    </source>
</evidence>
<feature type="binding site" evidence="6">
    <location>
        <position position="86"/>
    </location>
    <ligand>
        <name>substrate</name>
    </ligand>
</feature>
<feature type="active site" description="Proton donor" evidence="6">
    <location>
        <position position="26"/>
    </location>
</feature>
<keyword evidence="1 6" id="KW-0479">Metal-binding</keyword>
<dbReference type="InterPro" id="IPR022830">
    <property type="entry name" value="Indigdn_synthA-like"/>
</dbReference>
<dbReference type="OrthoDB" id="9805870at2"/>
<keyword evidence="8" id="KW-1185">Reference proteome</keyword>
<dbReference type="SUPFAM" id="SSF110581">
    <property type="entry name" value="Indigoidine synthase A-like"/>
    <property type="match status" value="1"/>
</dbReference>
<dbReference type="AlphaFoldDB" id="A0A1Y5SLH5"/>
<keyword evidence="2 6" id="KW-0378">Hydrolase</keyword>
<dbReference type="Gene3D" id="3.40.1790.10">
    <property type="entry name" value="Indigoidine synthase domain"/>
    <property type="match status" value="1"/>
</dbReference>
<evidence type="ECO:0000256" key="5">
    <source>
        <dbReference type="ARBA" id="ARBA00023295"/>
    </source>
</evidence>
<evidence type="ECO:0000256" key="4">
    <source>
        <dbReference type="ARBA" id="ARBA00023239"/>
    </source>
</evidence>
<evidence type="ECO:0000256" key="2">
    <source>
        <dbReference type="ARBA" id="ARBA00022801"/>
    </source>
</evidence>
<dbReference type="GO" id="GO:0016798">
    <property type="term" value="F:hydrolase activity, acting on glycosyl bonds"/>
    <property type="evidence" value="ECO:0007669"/>
    <property type="project" value="UniProtKB-KW"/>
</dbReference>
<organism evidence="7 8">
    <name type="scientific">Oceanibacterium hippocampi</name>
    <dbReference type="NCBI Taxonomy" id="745714"/>
    <lineage>
        <taxon>Bacteria</taxon>
        <taxon>Pseudomonadati</taxon>
        <taxon>Pseudomonadota</taxon>
        <taxon>Alphaproteobacteria</taxon>
        <taxon>Sneathiellales</taxon>
        <taxon>Sneathiellaceae</taxon>
        <taxon>Oceanibacterium</taxon>
    </lineage>
</organism>
<protein>
    <recommendedName>
        <fullName evidence="6">Pseudouridine-5'-phosphate glycosidase</fullName>
        <shortName evidence="6">PsiMP glycosidase</shortName>
        <ecNumber evidence="6">4.2.1.70</ecNumber>
    </recommendedName>
</protein>
<dbReference type="EC" id="4.2.1.70" evidence="6"/>
<reference evidence="7 8" key="1">
    <citation type="submission" date="2017-03" db="EMBL/GenBank/DDBJ databases">
        <authorList>
            <person name="Afonso C.L."/>
            <person name="Miller P.J."/>
            <person name="Scott M.A."/>
            <person name="Spackman E."/>
            <person name="Goraichik I."/>
            <person name="Dimitrov K.M."/>
            <person name="Suarez D.L."/>
            <person name="Swayne D.E."/>
        </authorList>
    </citation>
    <scope>NUCLEOTIDE SEQUENCE [LARGE SCALE GENOMIC DNA]</scope>
    <source>
        <strain evidence="7 8">CECT 7691</strain>
    </source>
</reference>
<comment type="similarity">
    <text evidence="6">Belongs to the pseudouridine-5'-phosphate glycosidase family.</text>
</comment>
<dbReference type="InParanoid" id="A0A1Y5SLH5"/>
<dbReference type="RefSeq" id="WP_085883046.1">
    <property type="nucleotide sequence ID" value="NZ_FWFR01000001.1"/>
</dbReference>
<evidence type="ECO:0000256" key="6">
    <source>
        <dbReference type="HAMAP-Rule" id="MF_01876"/>
    </source>
</evidence>
<comment type="cofactor">
    <cofactor evidence="6">
        <name>Mn(2+)</name>
        <dbReference type="ChEBI" id="CHEBI:29035"/>
    </cofactor>
    <text evidence="6">Binds 1 Mn(2+) ion per subunit.</text>
</comment>
<dbReference type="HAMAP" id="MF_01876">
    <property type="entry name" value="PsiMP_glycosidase"/>
    <property type="match status" value="1"/>
</dbReference>
<dbReference type="GO" id="GO:0005737">
    <property type="term" value="C:cytoplasm"/>
    <property type="evidence" value="ECO:0007669"/>
    <property type="project" value="TreeGrafter"/>
</dbReference>
<dbReference type="PANTHER" id="PTHR42909">
    <property type="entry name" value="ZGC:136858"/>
    <property type="match status" value="1"/>
</dbReference>
<accession>A0A1Y5SLH5</accession>
<dbReference type="GO" id="GO:0046872">
    <property type="term" value="F:metal ion binding"/>
    <property type="evidence" value="ECO:0007669"/>
    <property type="project" value="UniProtKB-KW"/>
</dbReference>
<dbReference type="InterPro" id="IPR007342">
    <property type="entry name" value="PsuG"/>
</dbReference>
<dbReference type="Proteomes" id="UP000193200">
    <property type="component" value="Unassembled WGS sequence"/>
</dbReference>